<comment type="caution">
    <text evidence="3">The sequence shown here is derived from an EMBL/GenBank/DDBJ whole genome shotgun (WGS) entry which is preliminary data.</text>
</comment>
<accession>A0A8H5AV39</accession>
<name>A0A8H5AV39_9AGAR</name>
<proteinExistence type="predicted"/>
<dbReference type="Pfam" id="PF17667">
    <property type="entry name" value="Pkinase_fungal"/>
    <property type="match status" value="1"/>
</dbReference>
<evidence type="ECO:0000313" key="3">
    <source>
        <dbReference type="EMBL" id="KAF5311582.1"/>
    </source>
</evidence>
<dbReference type="Gene3D" id="1.10.510.10">
    <property type="entry name" value="Transferase(Phosphotransferase) domain 1"/>
    <property type="match status" value="1"/>
</dbReference>
<dbReference type="Proteomes" id="UP000541558">
    <property type="component" value="Unassembled WGS sequence"/>
</dbReference>
<protein>
    <recommendedName>
        <fullName evidence="2">Fungal-type protein kinase domain-containing protein</fullName>
    </recommendedName>
</protein>
<feature type="domain" description="Fungal-type protein kinase" evidence="2">
    <location>
        <begin position="588"/>
        <end position="679"/>
    </location>
</feature>
<evidence type="ECO:0000259" key="2">
    <source>
        <dbReference type="Pfam" id="PF17667"/>
    </source>
</evidence>
<feature type="compositionally biased region" description="Polar residues" evidence="1">
    <location>
        <begin position="288"/>
        <end position="300"/>
    </location>
</feature>
<keyword evidence="4" id="KW-1185">Reference proteome</keyword>
<feature type="region of interest" description="Disordered" evidence="1">
    <location>
        <begin position="274"/>
        <end position="311"/>
    </location>
</feature>
<dbReference type="InterPro" id="IPR040976">
    <property type="entry name" value="Pkinase_fungal"/>
</dbReference>
<dbReference type="SUPFAM" id="SSF56112">
    <property type="entry name" value="Protein kinase-like (PK-like)"/>
    <property type="match status" value="1"/>
</dbReference>
<reference evidence="3 4" key="1">
    <citation type="journal article" date="2020" name="ISME J.">
        <title>Uncovering the hidden diversity of litter-decomposition mechanisms in mushroom-forming fungi.</title>
        <authorList>
            <person name="Floudas D."/>
            <person name="Bentzer J."/>
            <person name="Ahren D."/>
            <person name="Johansson T."/>
            <person name="Persson P."/>
            <person name="Tunlid A."/>
        </authorList>
    </citation>
    <scope>NUCLEOTIDE SEQUENCE [LARGE SCALE GENOMIC DNA]</scope>
    <source>
        <strain evidence="3 4">CBS 175.51</strain>
    </source>
</reference>
<organism evidence="3 4">
    <name type="scientific">Ephemerocybe angulata</name>
    <dbReference type="NCBI Taxonomy" id="980116"/>
    <lineage>
        <taxon>Eukaryota</taxon>
        <taxon>Fungi</taxon>
        <taxon>Dikarya</taxon>
        <taxon>Basidiomycota</taxon>
        <taxon>Agaricomycotina</taxon>
        <taxon>Agaricomycetes</taxon>
        <taxon>Agaricomycetidae</taxon>
        <taxon>Agaricales</taxon>
        <taxon>Agaricineae</taxon>
        <taxon>Psathyrellaceae</taxon>
        <taxon>Ephemerocybe</taxon>
    </lineage>
</organism>
<dbReference type="AlphaFoldDB" id="A0A8H5AV39"/>
<dbReference type="EMBL" id="JAACJK010000225">
    <property type="protein sequence ID" value="KAF5311582.1"/>
    <property type="molecule type" value="Genomic_DNA"/>
</dbReference>
<dbReference type="InterPro" id="IPR011009">
    <property type="entry name" value="Kinase-like_dom_sf"/>
</dbReference>
<evidence type="ECO:0000256" key="1">
    <source>
        <dbReference type="SAM" id="MobiDB-lite"/>
    </source>
</evidence>
<sequence>MVPEVSETPQCEEDCMHSFRPIHSNIALVHRNSRNAQDTSLATLLKSMIMMKYNREDRDPSEQPLEKEALSEYGDEQLHHLVEEAVEFCNDAARSGKLVERLEDVCKSENSISRNEALATGLNSILVDFHSHNIGRLKKCQPEDLVLYNTGSNMAIDSTLLLKVSDHMSKSKPDVYESRYSDLLKAAPEFLGLTFEQLAALMEKEQIKWAEVDRRSAPIVRTQWSDLISCIEVSKGQDEWARNLHQKWEQRCYTLRASFSNDMPHRFMSLQELGSRSSPELPRPAPLNSRNGASESSQGILQRDREESSIYDEPASKRFKLSATDGEEEIPLGSVHPGRLPAEVQCGFYGLELLRSSWERTHSIVLLLSGDRFSLRWYDSQGCIRTRAVSVCGDELPLVVAAIALFQRFQNPMRGRASVELNATIDGTEIPFGVPEGTRARWEPHGRRAAAVRPVSPVRAPLTPTMGCDTTPPSDSANVSVEDCFFKWSWREATCKSEKTIVDTAKARAMKYLPQAYVSDVVDYLPEIYSSKVLEHLSTRHIREYSQLDTLGALVPCAMLSKRVESMETMFSADEAHSQIWDIFRCLSLLSALGISHGDVSLGNIMATRPSEGGEKRMVLNDFDLAVVLKPGELLPVDEDSTHSGTRPFMPMELLNSSAIQRLPRHDVESALWCLVWYCDRQWDWNVGTYEEIFAKKLEWMLTLRENQTPTRIAANHADLWKAAAFCLFKAYLQSLKETIDKDLPPRTLKDVLEACEVKFPRKEEYKNWAWMDFVVKEDNL</sequence>
<evidence type="ECO:0000313" key="4">
    <source>
        <dbReference type="Proteomes" id="UP000541558"/>
    </source>
</evidence>
<gene>
    <name evidence="3" type="ORF">D9611_009528</name>
</gene>
<dbReference type="OrthoDB" id="5569250at2759"/>